<keyword evidence="2" id="KW-0597">Phosphoprotein</keyword>
<gene>
    <name evidence="4" type="ORF">GEV02_02430</name>
</gene>
<dbReference type="Pfam" id="PF01627">
    <property type="entry name" value="Hpt"/>
    <property type="match status" value="1"/>
</dbReference>
<dbReference type="InterPro" id="IPR008207">
    <property type="entry name" value="Sig_transdc_His_kin_Hpt_dom"/>
</dbReference>
<evidence type="ECO:0000259" key="3">
    <source>
        <dbReference type="PROSITE" id="PS50894"/>
    </source>
</evidence>
<dbReference type="InterPro" id="IPR036641">
    <property type="entry name" value="HPT_dom_sf"/>
</dbReference>
<keyword evidence="5" id="KW-1185">Reference proteome</keyword>
<proteinExistence type="predicted"/>
<evidence type="ECO:0000256" key="2">
    <source>
        <dbReference type="PROSITE-ProRule" id="PRU00110"/>
    </source>
</evidence>
<evidence type="ECO:0000256" key="1">
    <source>
        <dbReference type="ARBA" id="ARBA00023012"/>
    </source>
</evidence>
<name>A0A6A7MWB3_9BURK</name>
<accession>A0A6A7MWB3</accession>
<dbReference type="GO" id="GO:0000160">
    <property type="term" value="P:phosphorelay signal transduction system"/>
    <property type="evidence" value="ECO:0007669"/>
    <property type="project" value="UniProtKB-KW"/>
</dbReference>
<dbReference type="EMBL" id="WHUG01000001">
    <property type="protein sequence ID" value="MQA36994.1"/>
    <property type="molecule type" value="Genomic_DNA"/>
</dbReference>
<dbReference type="GO" id="GO:0004672">
    <property type="term" value="F:protein kinase activity"/>
    <property type="evidence" value="ECO:0007669"/>
    <property type="project" value="UniProtKB-ARBA"/>
</dbReference>
<organism evidence="4 5">
    <name type="scientific">Rugamonas aquatica</name>
    <dbReference type="NCBI Taxonomy" id="2743357"/>
    <lineage>
        <taxon>Bacteria</taxon>
        <taxon>Pseudomonadati</taxon>
        <taxon>Pseudomonadota</taxon>
        <taxon>Betaproteobacteria</taxon>
        <taxon>Burkholderiales</taxon>
        <taxon>Oxalobacteraceae</taxon>
        <taxon>Telluria group</taxon>
        <taxon>Rugamonas</taxon>
    </lineage>
</organism>
<reference evidence="4 5" key="1">
    <citation type="submission" date="2019-10" db="EMBL/GenBank/DDBJ databases">
        <title>Two novel species isolated from a subtropical stream in China.</title>
        <authorList>
            <person name="Lu H."/>
        </authorList>
    </citation>
    <scope>NUCLEOTIDE SEQUENCE [LARGE SCALE GENOMIC DNA]</scope>
    <source>
        <strain evidence="4 5">FT29W</strain>
    </source>
</reference>
<dbReference type="PROSITE" id="PS50894">
    <property type="entry name" value="HPT"/>
    <property type="match status" value="1"/>
</dbReference>
<dbReference type="RefSeq" id="WP_152836336.1">
    <property type="nucleotide sequence ID" value="NZ_WHUG01000001.1"/>
</dbReference>
<keyword evidence="1" id="KW-0902">Two-component regulatory system</keyword>
<evidence type="ECO:0000313" key="4">
    <source>
        <dbReference type="EMBL" id="MQA36994.1"/>
    </source>
</evidence>
<feature type="modified residue" description="Phosphohistidine" evidence="2">
    <location>
        <position position="68"/>
    </location>
</feature>
<sequence length="136" mass="14659">MSDATPPASEETIFSVDTLLKYMGNDGKALAIVSKIVRDACAPGMAPMQQAATALREERYTDAGKTLHSLRGSIGTLGAKRLVEASLKLEQAVAERQLDQIPPLFATLESEYQLVLQSADAWLQRNAPQNGQTTQA</sequence>
<feature type="domain" description="HPt" evidence="3">
    <location>
        <begin position="26"/>
        <end position="122"/>
    </location>
</feature>
<evidence type="ECO:0000313" key="5">
    <source>
        <dbReference type="Proteomes" id="UP000440498"/>
    </source>
</evidence>
<dbReference type="AlphaFoldDB" id="A0A6A7MWB3"/>
<dbReference type="Gene3D" id="1.20.120.160">
    <property type="entry name" value="HPT domain"/>
    <property type="match status" value="1"/>
</dbReference>
<protein>
    <submittedName>
        <fullName evidence="4">Hpt domain-containing protein</fullName>
    </submittedName>
</protein>
<dbReference type="Proteomes" id="UP000440498">
    <property type="component" value="Unassembled WGS sequence"/>
</dbReference>
<dbReference type="SUPFAM" id="SSF47226">
    <property type="entry name" value="Histidine-containing phosphotransfer domain, HPT domain"/>
    <property type="match status" value="1"/>
</dbReference>
<comment type="caution">
    <text evidence="4">The sequence shown here is derived from an EMBL/GenBank/DDBJ whole genome shotgun (WGS) entry which is preliminary data.</text>
</comment>